<feature type="region of interest" description="Disordered" evidence="2">
    <location>
        <begin position="142"/>
        <end position="200"/>
    </location>
</feature>
<dbReference type="KEGG" id="hcv:FTV88_1140"/>
<keyword evidence="3" id="KW-0732">Signal</keyword>
<gene>
    <name evidence="5" type="ORF">FTV88_1140</name>
</gene>
<dbReference type="Pfam" id="PF00395">
    <property type="entry name" value="SLH"/>
    <property type="match status" value="3"/>
</dbReference>
<dbReference type="InterPro" id="IPR001119">
    <property type="entry name" value="SLH_dom"/>
</dbReference>
<keyword evidence="1" id="KW-0677">Repeat</keyword>
<dbReference type="RefSeq" id="WP_153724699.1">
    <property type="nucleotide sequence ID" value="NZ_CP045875.1"/>
</dbReference>
<keyword evidence="6" id="KW-1185">Reference proteome</keyword>
<proteinExistence type="predicted"/>
<dbReference type="OrthoDB" id="174569at2"/>
<evidence type="ECO:0000256" key="2">
    <source>
        <dbReference type="SAM" id="MobiDB-lite"/>
    </source>
</evidence>
<feature type="chain" id="PRO_5024436930" description="SLH domain-containing protein" evidence="3">
    <location>
        <begin position="32"/>
        <end position="369"/>
    </location>
</feature>
<dbReference type="Proteomes" id="UP000366051">
    <property type="component" value="Chromosome"/>
</dbReference>
<feature type="compositionally biased region" description="Low complexity" evidence="2">
    <location>
        <begin position="165"/>
        <end position="178"/>
    </location>
</feature>
<feature type="domain" description="SLH" evidence="4">
    <location>
        <begin position="193"/>
        <end position="249"/>
    </location>
</feature>
<sequence>MKHPKKITQIITPIVLSAFLLTAASSPVASASSFTDVYSDIKKEHPQFVSKLVEGGASEQQIKSFLQDLEKEVNKSTTLTDSNFNTELFKAVGNVFATPTHSTVFKALNTKFGEEIESTLATSSLHPNLQPLHHAVKQSIVPESAAPPTGGSTGGGGGGGGGSVTTPTNNETPDNETNTSDDETPAPQAPTEQPPTPFHDLTTHWAEANIRQLIQENIITGYPDNTFRPDNNITRAEFAILTLKAFQIPLEGNKTFTDTAGHWAKDYIAAAYNQGIISGYSSDTFGPDNPITREQMALMIIRAANLTAEHNTTTNFKDQSAIAPWAEEAVATAVQAKLISGFPDGTFRPQERATRAQAATILINLRNNK</sequence>
<feature type="signal peptide" evidence="3">
    <location>
        <begin position="1"/>
        <end position="31"/>
    </location>
</feature>
<dbReference type="PANTHER" id="PTHR43308:SF5">
    <property type="entry name" value="S-LAYER PROTEIN _ PEPTIDOGLYCAN ENDO-BETA-N-ACETYLGLUCOSAMINIDASE"/>
    <property type="match status" value="1"/>
</dbReference>
<feature type="domain" description="SLH" evidence="4">
    <location>
        <begin position="251"/>
        <end position="314"/>
    </location>
</feature>
<dbReference type="InterPro" id="IPR051465">
    <property type="entry name" value="Cell_Envelope_Struct_Comp"/>
</dbReference>
<dbReference type="PROSITE" id="PS51272">
    <property type="entry name" value="SLH"/>
    <property type="match status" value="3"/>
</dbReference>
<evidence type="ECO:0000256" key="1">
    <source>
        <dbReference type="ARBA" id="ARBA00022737"/>
    </source>
</evidence>
<name>A0A5Q2MXL5_9FIRM</name>
<dbReference type="AlphaFoldDB" id="A0A5Q2MXL5"/>
<protein>
    <recommendedName>
        <fullName evidence="4">SLH domain-containing protein</fullName>
    </recommendedName>
</protein>
<feature type="domain" description="SLH" evidence="4">
    <location>
        <begin position="316"/>
        <end position="369"/>
    </location>
</feature>
<evidence type="ECO:0000256" key="3">
    <source>
        <dbReference type="SAM" id="SignalP"/>
    </source>
</evidence>
<evidence type="ECO:0000313" key="6">
    <source>
        <dbReference type="Proteomes" id="UP000366051"/>
    </source>
</evidence>
<evidence type="ECO:0000313" key="5">
    <source>
        <dbReference type="EMBL" id="QGG47287.1"/>
    </source>
</evidence>
<feature type="compositionally biased region" description="Gly residues" evidence="2">
    <location>
        <begin position="151"/>
        <end position="163"/>
    </location>
</feature>
<reference evidence="6" key="1">
    <citation type="submission" date="2019-11" db="EMBL/GenBank/DDBJ databases">
        <title>Genome sequence of Heliorestis convoluta strain HH, an alkaliphilic and minimalistic phototrophic bacterium from a soda lake in Egypt.</title>
        <authorList>
            <person name="Dewey E.D."/>
            <person name="Stokes L.M."/>
            <person name="Burchell B.M."/>
            <person name="Shaffer K.N."/>
            <person name="Huntington A.M."/>
            <person name="Baker J.M."/>
            <person name="Nadendla S."/>
            <person name="Giglio M.G."/>
            <person name="Touchman J.W."/>
            <person name="Blankenship R.E."/>
            <person name="Madigan M.T."/>
            <person name="Sattley W.M."/>
        </authorList>
    </citation>
    <scope>NUCLEOTIDE SEQUENCE [LARGE SCALE GENOMIC DNA]</scope>
    <source>
        <strain evidence="6">HH</strain>
    </source>
</reference>
<accession>A0A5Q2MXL5</accession>
<dbReference type="EMBL" id="CP045875">
    <property type="protein sequence ID" value="QGG47287.1"/>
    <property type="molecule type" value="Genomic_DNA"/>
</dbReference>
<evidence type="ECO:0000259" key="4">
    <source>
        <dbReference type="PROSITE" id="PS51272"/>
    </source>
</evidence>
<dbReference type="PANTHER" id="PTHR43308">
    <property type="entry name" value="OUTER MEMBRANE PROTEIN ALPHA-RELATED"/>
    <property type="match status" value="1"/>
</dbReference>
<organism evidence="5 6">
    <name type="scientific">Heliorestis convoluta</name>
    <dbReference type="NCBI Taxonomy" id="356322"/>
    <lineage>
        <taxon>Bacteria</taxon>
        <taxon>Bacillati</taxon>
        <taxon>Bacillota</taxon>
        <taxon>Clostridia</taxon>
        <taxon>Eubacteriales</taxon>
        <taxon>Heliobacteriaceae</taxon>
        <taxon>Heliorestis</taxon>
    </lineage>
</organism>